<organism evidence="1">
    <name type="scientific">Escherichia coli</name>
    <dbReference type="NCBI Taxonomy" id="562"/>
    <lineage>
        <taxon>Bacteria</taxon>
        <taxon>Pseudomonadati</taxon>
        <taxon>Pseudomonadota</taxon>
        <taxon>Gammaproteobacteria</taxon>
        <taxon>Enterobacterales</taxon>
        <taxon>Enterobacteriaceae</taxon>
        <taxon>Escherichia</taxon>
    </lineage>
</organism>
<evidence type="ECO:0000313" key="3">
    <source>
        <dbReference type="Proteomes" id="UP000184077"/>
    </source>
</evidence>
<protein>
    <submittedName>
        <fullName evidence="1">Uncharacterized protein</fullName>
    </submittedName>
</protein>
<accession>A0A0U2XJZ7</accession>
<reference evidence="2 3" key="2">
    <citation type="submission" date="2016-10" db="EMBL/GenBank/DDBJ databases">
        <title>Comprehensive resistome analysis reveals the prevalence of NDM and MCR-1 in Chinese poultry production.</title>
        <authorList>
            <person name="Wang Y."/>
            <person name="Zhang R."/>
            <person name="Li J."/>
            <person name="Wu Z."/>
            <person name="Wenjuan Y."/>
            <person name="Schwarz S."/>
            <person name="Tyrrell J."/>
            <person name="Zheng Y."/>
            <person name="Wang S."/>
            <person name="Shen Z."/>
            <person name="Liu Z."/>
            <person name="Lei L."/>
            <person name="Li M."/>
            <person name="Zhang Q."/>
            <person name="Wu C."/>
            <person name="Zhang Q."/>
            <person name="Wu Y."/>
            <person name="Walsh T."/>
            <person name="Shen J."/>
        </authorList>
    </citation>
    <scope>NUCLEOTIDE SEQUENCE [LARGE SCALE GENOMIC DNA]</scope>
    <source>
        <strain evidence="2 3">574</strain>
    </source>
</reference>
<geneLocation type="plasmid" evidence="1">
    <name>pEC012</name>
</geneLocation>
<reference evidence="1" key="1">
    <citation type="submission" date="2015-07" db="EMBL/GenBank/DDBJ databases">
        <title>Complete Nucleotide Sequences of Plasmids pEC012, a novel IncI1 plasmid harboring blaCTX-M-65, rmtB, fosA3, FloR and OqxAB in avian Escherichia coli ST117 isolate.</title>
        <authorList>
            <person name="Pan Y.-S."/>
            <person name="Zong Z.-Y."/>
        </authorList>
    </citation>
    <scope>NUCLEOTIDE SEQUENCE</scope>
    <source>
        <strain evidence="1">EC012</strain>
        <plasmid evidence="1">pEC012</plasmid>
    </source>
</reference>
<proteinExistence type="predicted"/>
<dbReference type="AlphaFoldDB" id="A0A0U2XJZ7"/>
<name>A0A0U2XJZ7_ECOLX</name>
<evidence type="ECO:0000313" key="1">
    <source>
        <dbReference type="EMBL" id="ALS39179.1"/>
    </source>
</evidence>
<gene>
    <name evidence="2" type="ORF">BK300_24935</name>
    <name evidence="1" type="ORF">pEC012_00007</name>
</gene>
<evidence type="ECO:0000313" key="2">
    <source>
        <dbReference type="EMBL" id="OJN33327.1"/>
    </source>
</evidence>
<sequence>MKKNNGKNMLGKVNEVKYKEPARMQPPVFPLGMRFGFAKNMCILDFLDQQNDGGGRYCFYSVAITKEYAEEMIKNLSKFIESQGD</sequence>
<dbReference type="Proteomes" id="UP000184077">
    <property type="component" value="Unassembled WGS sequence"/>
</dbReference>
<keyword evidence="1" id="KW-0614">Plasmid</keyword>
<dbReference type="EMBL" id="MOHC01000062">
    <property type="protein sequence ID" value="OJN33327.1"/>
    <property type="molecule type" value="Genomic_DNA"/>
</dbReference>
<dbReference type="RefSeq" id="WP_001685860.1">
    <property type="nucleotide sequence ID" value="NZ_BPFP01000057.1"/>
</dbReference>
<dbReference type="EMBL" id="KT282968">
    <property type="protein sequence ID" value="ALS39179.1"/>
    <property type="molecule type" value="Genomic_DNA"/>
</dbReference>